<keyword evidence="2" id="KW-1185">Reference proteome</keyword>
<comment type="caution">
    <text evidence="1">The sequence shown here is derived from an EMBL/GenBank/DDBJ whole genome shotgun (WGS) entry which is preliminary data.</text>
</comment>
<dbReference type="AlphaFoldDB" id="A0A9P7Q1F3"/>
<reference evidence="1 2" key="1">
    <citation type="journal article" date="2020" name="bioRxiv">
        <title>Whole genome comparisons of ergot fungi reveals the divergence and evolution of species within the genus Claviceps are the result of varying mechanisms driving genome evolution and host range expansion.</title>
        <authorList>
            <person name="Wyka S.A."/>
            <person name="Mondo S.J."/>
            <person name="Liu M."/>
            <person name="Dettman J."/>
            <person name="Nalam V."/>
            <person name="Broders K.D."/>
        </authorList>
    </citation>
    <scope>NUCLEOTIDE SEQUENCE [LARGE SCALE GENOMIC DNA]</scope>
    <source>
        <strain evidence="1 2">LM576</strain>
    </source>
</reference>
<gene>
    <name evidence="1" type="ORF">E4U13_000593</name>
</gene>
<proteinExistence type="predicted"/>
<accession>A0A9P7Q1F3</accession>
<dbReference type="Proteomes" id="UP000732380">
    <property type="component" value="Unassembled WGS sequence"/>
</dbReference>
<evidence type="ECO:0000313" key="1">
    <source>
        <dbReference type="EMBL" id="KAG6117977.1"/>
    </source>
</evidence>
<organism evidence="1 2">
    <name type="scientific">Claviceps humidiphila</name>
    <dbReference type="NCBI Taxonomy" id="1294629"/>
    <lineage>
        <taxon>Eukaryota</taxon>
        <taxon>Fungi</taxon>
        <taxon>Dikarya</taxon>
        <taxon>Ascomycota</taxon>
        <taxon>Pezizomycotina</taxon>
        <taxon>Sordariomycetes</taxon>
        <taxon>Hypocreomycetidae</taxon>
        <taxon>Hypocreales</taxon>
        <taxon>Clavicipitaceae</taxon>
        <taxon>Claviceps</taxon>
    </lineage>
</organism>
<dbReference type="EMBL" id="SRQM01000117">
    <property type="protein sequence ID" value="KAG6117977.1"/>
    <property type="molecule type" value="Genomic_DNA"/>
</dbReference>
<name>A0A9P7Q1F3_9HYPO</name>
<evidence type="ECO:0000313" key="2">
    <source>
        <dbReference type="Proteomes" id="UP000732380"/>
    </source>
</evidence>
<sequence>MPVRILPASAAAFAPRASFVTVVMDRVHPWLTRVLRRISSTRRALNNVSQHQKYLSETLSSASAIWSLASLMLPGRVTRVEADSPTELSGSIFSSHHILHVEAYVVHVDMIHRHEVAFKLTGDSIDALVRYHHDIHCANAKANTYEWSGKEQQCTELHKDFIQAINKFVFQTQVRALEGLEEEGSGELLEGRSEEVKVHLTDLMKPLLPPYFPRAVDLVLQPPLFPFLAGNSMWTQPVSFQALPWAPIAASEVSVCPLNPLMAAYTSLYLDAAAQYFRSPLLASSPSRARQDWLLPIWSGA</sequence>
<protein>
    <submittedName>
        <fullName evidence="1">Uncharacterized protein</fullName>
    </submittedName>
</protein>